<keyword evidence="1" id="KW-0732">Signal</keyword>
<dbReference type="Gene3D" id="2.40.50.90">
    <property type="match status" value="1"/>
</dbReference>
<evidence type="ECO:0000313" key="3">
    <source>
        <dbReference type="EMBL" id="MQW69553.1"/>
    </source>
</evidence>
<dbReference type="InterPro" id="IPR016071">
    <property type="entry name" value="Staphylococal_nuclease_OB-fold"/>
</dbReference>
<sequence>MLKNSSCCSPVLALLLSASLATAAETITGRSRVIDGDTIEIRGERIRLHGVDAPESWRGCEDGDGGTYRCGKEAAYALDSFVAPSRPIRCELVERTRYKRRVSICFRADGREVNRWLVESGNAADWPCCGKAGHLARKVRPAVRGARAVRAKRNASSC</sequence>
<feature type="domain" description="TNase-like" evidence="2">
    <location>
        <begin position="32"/>
        <end position="123"/>
    </location>
</feature>
<feature type="chain" id="PRO_5026179903" evidence="1">
    <location>
        <begin position="24"/>
        <end position="158"/>
    </location>
</feature>
<gene>
    <name evidence="3" type="ORF">GHJ91_10340</name>
</gene>
<protein>
    <submittedName>
        <fullName evidence="3">Thermonuclease family protein</fullName>
    </submittedName>
</protein>
<name>A0A6G1WIR1_9HYPH</name>
<organism evidence="3">
    <name type="scientific">Sinorhizobium medicae</name>
    <dbReference type="NCBI Taxonomy" id="110321"/>
    <lineage>
        <taxon>Bacteria</taxon>
        <taxon>Pseudomonadati</taxon>
        <taxon>Pseudomonadota</taxon>
        <taxon>Alphaproteobacteria</taxon>
        <taxon>Hyphomicrobiales</taxon>
        <taxon>Rhizobiaceae</taxon>
        <taxon>Sinorhizobium/Ensifer group</taxon>
        <taxon>Sinorhizobium</taxon>
    </lineage>
</organism>
<accession>A0A6G1WIR1</accession>
<dbReference type="InterPro" id="IPR035437">
    <property type="entry name" value="SNase_OB-fold_sf"/>
</dbReference>
<reference evidence="3" key="1">
    <citation type="journal article" date="2013" name="Genome Biol.">
        <title>Comparative genomics of the core and accessory genomes of 48 Sinorhizobium strains comprising five genospecies.</title>
        <authorList>
            <person name="Sugawara M."/>
            <person name="Epstein B."/>
            <person name="Badgley B.D."/>
            <person name="Unno T."/>
            <person name="Xu L."/>
            <person name="Reese J."/>
            <person name="Gyaneshwar P."/>
            <person name="Denny R."/>
            <person name="Mudge J."/>
            <person name="Bharti A.K."/>
            <person name="Farmer A.D."/>
            <person name="May G.D."/>
            <person name="Woodward J.E."/>
            <person name="Medigue C."/>
            <person name="Vallenet D."/>
            <person name="Lajus A."/>
            <person name="Rouy Z."/>
            <person name="Martinez-Vaz B."/>
            <person name="Tiffin P."/>
            <person name="Young N.D."/>
            <person name="Sadowsky M.J."/>
        </authorList>
    </citation>
    <scope>NUCLEOTIDE SEQUENCE</scope>
    <source>
        <strain evidence="3">M1</strain>
    </source>
</reference>
<dbReference type="PROSITE" id="PS50830">
    <property type="entry name" value="TNASE_3"/>
    <property type="match status" value="1"/>
</dbReference>
<dbReference type="SUPFAM" id="SSF50199">
    <property type="entry name" value="Staphylococcal nuclease"/>
    <property type="match status" value="1"/>
</dbReference>
<evidence type="ECO:0000256" key="1">
    <source>
        <dbReference type="SAM" id="SignalP"/>
    </source>
</evidence>
<dbReference type="EMBL" id="WISB01000062">
    <property type="protein sequence ID" value="MQW69553.1"/>
    <property type="molecule type" value="Genomic_DNA"/>
</dbReference>
<feature type="signal peptide" evidence="1">
    <location>
        <begin position="1"/>
        <end position="23"/>
    </location>
</feature>
<dbReference type="SMART" id="SM00318">
    <property type="entry name" value="SNc"/>
    <property type="match status" value="1"/>
</dbReference>
<comment type="caution">
    <text evidence="3">The sequence shown here is derived from an EMBL/GenBank/DDBJ whole genome shotgun (WGS) entry which is preliminary data.</text>
</comment>
<proteinExistence type="predicted"/>
<dbReference type="OMA" id="RRVSICF"/>
<dbReference type="AlphaFoldDB" id="A0A6G1WIR1"/>
<evidence type="ECO:0000259" key="2">
    <source>
        <dbReference type="PROSITE" id="PS50830"/>
    </source>
</evidence>